<dbReference type="EMBL" id="BJXX01000161">
    <property type="protein sequence ID" value="GEN35969.1"/>
    <property type="molecule type" value="Genomic_DNA"/>
</dbReference>
<keyword evidence="1" id="KW-0805">Transcription regulation</keyword>
<dbReference type="PROSITE" id="PS50987">
    <property type="entry name" value="HTH_ARSR_2"/>
    <property type="match status" value="1"/>
</dbReference>
<dbReference type="Pfam" id="PF01022">
    <property type="entry name" value="HTH_5"/>
    <property type="match status" value="1"/>
</dbReference>
<gene>
    <name evidence="6" type="ORF">ADA01nite_34290</name>
</gene>
<dbReference type="InterPro" id="IPR036390">
    <property type="entry name" value="WH_DNA-bd_sf"/>
</dbReference>
<sequence length="120" mass="13333">MKKTTDTSEACHLSSTTEAVLREALATKPVEKLAGWFKGLADINRVKIAYLLTRHEELCVHDIARLLDISVANASHHLRLMRTLGVAKTKKAGTTVFYSLADDHVHDILLLGMEHMEEGI</sequence>
<dbReference type="OrthoDB" id="9794330at2"/>
<dbReference type="InterPro" id="IPR011991">
    <property type="entry name" value="ArsR-like_HTH"/>
</dbReference>
<evidence type="ECO:0000256" key="4">
    <source>
        <dbReference type="ARBA" id="ARBA00043263"/>
    </source>
</evidence>
<dbReference type="AlphaFoldDB" id="A0A511VAX4"/>
<feature type="domain" description="HTH arsR-type" evidence="5">
    <location>
        <begin position="25"/>
        <end position="120"/>
    </location>
</feature>
<evidence type="ECO:0000313" key="7">
    <source>
        <dbReference type="Proteomes" id="UP000321157"/>
    </source>
</evidence>
<dbReference type="RefSeq" id="WP_146811471.1">
    <property type="nucleotide sequence ID" value="NZ_BJXX01000161.1"/>
</dbReference>
<dbReference type="PANTHER" id="PTHR43132:SF6">
    <property type="entry name" value="HTH-TYPE TRANSCRIPTIONAL REPRESSOR CZRA"/>
    <property type="match status" value="1"/>
</dbReference>
<dbReference type="InterPro" id="IPR036388">
    <property type="entry name" value="WH-like_DNA-bd_sf"/>
</dbReference>
<evidence type="ECO:0000256" key="1">
    <source>
        <dbReference type="ARBA" id="ARBA00023015"/>
    </source>
</evidence>
<dbReference type="SMART" id="SM00418">
    <property type="entry name" value="HTH_ARSR"/>
    <property type="match status" value="1"/>
</dbReference>
<evidence type="ECO:0000259" key="5">
    <source>
        <dbReference type="PROSITE" id="PS50987"/>
    </source>
</evidence>
<dbReference type="Gene3D" id="1.10.10.10">
    <property type="entry name" value="Winged helix-like DNA-binding domain superfamily/Winged helix DNA-binding domain"/>
    <property type="match status" value="1"/>
</dbReference>
<dbReference type="InterPro" id="IPR018334">
    <property type="entry name" value="ArsR_HTH"/>
</dbReference>
<dbReference type="GO" id="GO:0046686">
    <property type="term" value="P:response to cadmium ion"/>
    <property type="evidence" value="ECO:0007669"/>
    <property type="project" value="UniProtKB-KW"/>
</dbReference>
<evidence type="ECO:0000313" key="6">
    <source>
        <dbReference type="EMBL" id="GEN35969.1"/>
    </source>
</evidence>
<dbReference type="SUPFAM" id="SSF46785">
    <property type="entry name" value="Winged helix' DNA-binding domain"/>
    <property type="match status" value="1"/>
</dbReference>
<evidence type="ECO:0000256" key="3">
    <source>
        <dbReference type="ARBA" id="ARBA00023163"/>
    </source>
</evidence>
<keyword evidence="4" id="KW-0105">Cadmium resistance</keyword>
<dbReference type="PROSITE" id="PS00846">
    <property type="entry name" value="HTH_ARSR_1"/>
    <property type="match status" value="1"/>
</dbReference>
<keyword evidence="7" id="KW-1185">Reference proteome</keyword>
<dbReference type="InterPro" id="IPR051011">
    <property type="entry name" value="Metal_resp_trans_reg"/>
</dbReference>
<dbReference type="InterPro" id="IPR001845">
    <property type="entry name" value="HTH_ArsR_DNA-bd_dom"/>
</dbReference>
<dbReference type="CDD" id="cd00090">
    <property type="entry name" value="HTH_ARSR"/>
    <property type="match status" value="1"/>
</dbReference>
<keyword evidence="2" id="KW-0238">DNA-binding</keyword>
<protein>
    <submittedName>
        <fullName evidence="6">Transcriptional regulator</fullName>
    </submittedName>
</protein>
<accession>A0A511VAX4</accession>
<dbReference type="NCBIfam" id="NF033788">
    <property type="entry name" value="HTH_metalloreg"/>
    <property type="match status" value="1"/>
</dbReference>
<dbReference type="GO" id="GO:0003677">
    <property type="term" value="F:DNA binding"/>
    <property type="evidence" value="ECO:0007669"/>
    <property type="project" value="UniProtKB-KW"/>
</dbReference>
<evidence type="ECO:0000256" key="2">
    <source>
        <dbReference type="ARBA" id="ARBA00023125"/>
    </source>
</evidence>
<dbReference type="PANTHER" id="PTHR43132">
    <property type="entry name" value="ARSENICAL RESISTANCE OPERON REPRESSOR ARSR-RELATED"/>
    <property type="match status" value="1"/>
</dbReference>
<keyword evidence="3" id="KW-0804">Transcription</keyword>
<dbReference type="GO" id="GO:0003700">
    <property type="term" value="F:DNA-binding transcription factor activity"/>
    <property type="evidence" value="ECO:0007669"/>
    <property type="project" value="InterPro"/>
</dbReference>
<reference evidence="6 7" key="1">
    <citation type="submission" date="2019-07" db="EMBL/GenBank/DDBJ databases">
        <title>Whole genome shotgun sequence of Aneurinibacillus danicus NBRC 102444.</title>
        <authorList>
            <person name="Hosoyama A."/>
            <person name="Uohara A."/>
            <person name="Ohji S."/>
            <person name="Ichikawa N."/>
        </authorList>
    </citation>
    <scope>NUCLEOTIDE SEQUENCE [LARGE SCALE GENOMIC DNA]</scope>
    <source>
        <strain evidence="6 7">NBRC 102444</strain>
    </source>
</reference>
<proteinExistence type="predicted"/>
<dbReference type="Proteomes" id="UP000321157">
    <property type="component" value="Unassembled WGS sequence"/>
</dbReference>
<name>A0A511VAX4_9BACL</name>
<dbReference type="PRINTS" id="PR00778">
    <property type="entry name" value="HTHARSR"/>
</dbReference>
<organism evidence="6 7">
    <name type="scientific">Aneurinibacillus danicus</name>
    <dbReference type="NCBI Taxonomy" id="267746"/>
    <lineage>
        <taxon>Bacteria</taxon>
        <taxon>Bacillati</taxon>
        <taxon>Bacillota</taxon>
        <taxon>Bacilli</taxon>
        <taxon>Bacillales</taxon>
        <taxon>Paenibacillaceae</taxon>
        <taxon>Aneurinibacillus group</taxon>
        <taxon>Aneurinibacillus</taxon>
    </lineage>
</organism>
<comment type="caution">
    <text evidence="6">The sequence shown here is derived from an EMBL/GenBank/DDBJ whole genome shotgun (WGS) entry which is preliminary data.</text>
</comment>